<proteinExistence type="inferred from homology"/>
<dbReference type="GO" id="GO:0003993">
    <property type="term" value="F:acid phosphatase activity"/>
    <property type="evidence" value="ECO:0007669"/>
    <property type="project" value="TreeGrafter"/>
</dbReference>
<dbReference type="InterPro" id="IPR020550">
    <property type="entry name" value="Inositol_monophosphatase_CS"/>
</dbReference>
<dbReference type="CDD" id="cd07061">
    <property type="entry name" value="HP_HAP_like"/>
    <property type="match status" value="1"/>
</dbReference>
<dbReference type="PROSITE" id="PS00629">
    <property type="entry name" value="IMP_1"/>
    <property type="match status" value="1"/>
</dbReference>
<dbReference type="Pfam" id="PF00328">
    <property type="entry name" value="His_Phos_2"/>
    <property type="match status" value="1"/>
</dbReference>
<organism evidence="10 11">
    <name type="scientific">Staphylotrichum tortipilum</name>
    <dbReference type="NCBI Taxonomy" id="2831512"/>
    <lineage>
        <taxon>Eukaryota</taxon>
        <taxon>Fungi</taxon>
        <taxon>Dikarya</taxon>
        <taxon>Ascomycota</taxon>
        <taxon>Pezizomycotina</taxon>
        <taxon>Sordariomycetes</taxon>
        <taxon>Sordariomycetidae</taxon>
        <taxon>Sordariales</taxon>
        <taxon>Chaetomiaceae</taxon>
        <taxon>Staphylotrichum</taxon>
    </lineage>
</organism>
<feature type="binding site" evidence="7">
    <location>
        <position position="870"/>
    </location>
    <ligand>
        <name>Mg(2+)</name>
        <dbReference type="ChEBI" id="CHEBI:18420"/>
        <label>1</label>
        <note>catalytic</note>
    </ligand>
</feature>
<dbReference type="AlphaFoldDB" id="A0AAN6MSD8"/>
<dbReference type="SUPFAM" id="SSF53254">
    <property type="entry name" value="Phosphoglycerate mutase-like"/>
    <property type="match status" value="1"/>
</dbReference>
<dbReference type="EC" id="3.1.3.8" evidence="3"/>
<keyword evidence="9" id="KW-1133">Transmembrane helix</keyword>
<dbReference type="InterPro" id="IPR033379">
    <property type="entry name" value="Acid_Pase_AS"/>
</dbReference>
<feature type="binding site" evidence="7">
    <location>
        <position position="869"/>
    </location>
    <ligand>
        <name>Mg(2+)</name>
        <dbReference type="ChEBI" id="CHEBI:18420"/>
        <label>1</label>
        <note>catalytic</note>
    </ligand>
</feature>
<evidence type="ECO:0000256" key="4">
    <source>
        <dbReference type="ARBA" id="ARBA00022723"/>
    </source>
</evidence>
<comment type="cofactor">
    <cofactor evidence="7">
        <name>Mg(2+)</name>
        <dbReference type="ChEBI" id="CHEBI:18420"/>
    </cofactor>
</comment>
<dbReference type="InterPro" id="IPR029033">
    <property type="entry name" value="His_PPase_superfam"/>
</dbReference>
<dbReference type="Gene3D" id="3.40.50.1240">
    <property type="entry name" value="Phosphoglycerate mutase-like"/>
    <property type="match status" value="1"/>
</dbReference>
<feature type="transmembrane region" description="Helical" evidence="9">
    <location>
        <begin position="523"/>
        <end position="544"/>
    </location>
</feature>
<sequence>MSSWMDYFRRRGGSRYAPLPANDSTDEIAPGPAPNHVNHITAEPQSRGGSPLERARRARRLAGFTAVTLMAAMLGYLTVGFLNPITHYWGQYSPYFSVPSHMDPAIPKGCELTFAQVLSRHGARAPTASRAAYYANLIDRIHAGAIYYSPGFHFLANYNYTLGADDLTPLGEQQMVNSGLKFYRRYRALARTAGAPFVRTAGQERVVRSAENFTQGFHTALLADRKSTSSPPTLPYPMVVIPETPANKQNNTLHHGLCTAFESGAYSNGAAAQATYLSTFAPPLTARLNTALPGANLSDADTIALMDLCPFETVAGPGDGSLSPFCNLFSPPEWRQYDYFQTLGKWYDFGPGCALGPTQGVGWVNELLARLTGRPVKDATSTNSTLDGDVETFPLGRGLYADFSHDNDMVGVLGSLLYDGVKGTLDNTTRREPEEVEGFAVSWLVPFAARVYVEKMRCAGEEGEKVRVLVNDRVAHLPGCEADGRGMCELGQFVESMAFARGDAPIFVTHSPLRAPDTSMNTAGAVVLALVLLLIAAAAGWVIFTRIRASRLGLPPPPLKSYIPFLKSSSPSYGGGPSPAPGGIAGWFNDRLRLLRRGRNTRTAAGAYEGGSAYNAGYSGTTTNPRGHHLDDDAWDTRVGAYNPYEEERELGLVPPHHGQGPYGQQQHGPDGDAYQMNLPLTPGGGNLSNPAAAALQAHEEETRGRPRSRSPDPPAASRNPFGDDAETRSISLRGVSPRPMGDASFASRKAAGVEGDRRSLFREEMVNDQLNQEPPTANMADVDLQAVHDTLVSVAFEAGRMILAANPSSISTKMNAVDIVTETDQAVERMVSVRLRAAHPTFLFVGEETYQAGVTKVTDAPTFIVDPIDGTTNFVHSFPNACISLGLAVGRAPTVGVVYNPFQDLLFTAIKGQGSYMQRNASLAEGAGRGERTRLPLGGANPRPLGNLSSALVSIEWGSQRDGPNFAIKTRTFERLAATKENGGAMVGGLRSLGSAALNLCACAAGQLDLYWEGGCYAWDVAAGWCILAEAGGRMASGNPGAWETELDSRVYLAVRGAGSGQEALVEEFWGVIGDGRMEYKH</sequence>
<feature type="binding site" evidence="7">
    <location>
        <position position="867"/>
    </location>
    <ligand>
        <name>Mg(2+)</name>
        <dbReference type="ChEBI" id="CHEBI:18420"/>
        <label>1</label>
        <note>catalytic</note>
    </ligand>
</feature>
<dbReference type="Gene3D" id="3.30.540.10">
    <property type="entry name" value="Fructose-1,6-Bisphosphatase, subunit A, domain 1"/>
    <property type="match status" value="1"/>
</dbReference>
<evidence type="ECO:0000256" key="3">
    <source>
        <dbReference type="ARBA" id="ARBA00012632"/>
    </source>
</evidence>
<feature type="region of interest" description="Disordered" evidence="8">
    <location>
        <begin position="16"/>
        <end position="53"/>
    </location>
</feature>
<reference evidence="10" key="1">
    <citation type="journal article" date="2023" name="Mol. Phylogenet. Evol.">
        <title>Genome-scale phylogeny and comparative genomics of the fungal order Sordariales.</title>
        <authorList>
            <person name="Hensen N."/>
            <person name="Bonometti L."/>
            <person name="Westerberg I."/>
            <person name="Brannstrom I.O."/>
            <person name="Guillou S."/>
            <person name="Cros-Aarteil S."/>
            <person name="Calhoun S."/>
            <person name="Haridas S."/>
            <person name="Kuo A."/>
            <person name="Mondo S."/>
            <person name="Pangilinan J."/>
            <person name="Riley R."/>
            <person name="LaButti K."/>
            <person name="Andreopoulos B."/>
            <person name="Lipzen A."/>
            <person name="Chen C."/>
            <person name="Yan M."/>
            <person name="Daum C."/>
            <person name="Ng V."/>
            <person name="Clum A."/>
            <person name="Steindorff A."/>
            <person name="Ohm R.A."/>
            <person name="Martin F."/>
            <person name="Silar P."/>
            <person name="Natvig D.O."/>
            <person name="Lalanne C."/>
            <person name="Gautier V."/>
            <person name="Ament-Velasquez S.L."/>
            <person name="Kruys A."/>
            <person name="Hutchinson M.I."/>
            <person name="Powell A.J."/>
            <person name="Barry K."/>
            <person name="Miller A.N."/>
            <person name="Grigoriev I.V."/>
            <person name="Debuchy R."/>
            <person name="Gladieux P."/>
            <person name="Hiltunen Thoren M."/>
            <person name="Johannesson H."/>
        </authorList>
    </citation>
    <scope>NUCLEOTIDE SEQUENCE</scope>
    <source>
        <strain evidence="10">CBS 103.79</strain>
    </source>
</reference>
<evidence type="ECO:0000256" key="1">
    <source>
        <dbReference type="ARBA" id="ARBA00005375"/>
    </source>
</evidence>
<dbReference type="PANTHER" id="PTHR20963:SF24">
    <property type="entry name" value="3-PHYTASE B"/>
    <property type="match status" value="1"/>
</dbReference>
<keyword evidence="5" id="KW-0378">Hydrolase</keyword>
<evidence type="ECO:0000256" key="8">
    <source>
        <dbReference type="SAM" id="MobiDB-lite"/>
    </source>
</evidence>
<comment type="caution">
    <text evidence="10">The sequence shown here is derived from an EMBL/GenBank/DDBJ whole genome shotgun (WGS) entry which is preliminary data.</text>
</comment>
<evidence type="ECO:0000256" key="2">
    <source>
        <dbReference type="ARBA" id="ARBA00009759"/>
    </source>
</evidence>
<gene>
    <name evidence="10" type="ORF">C8A05DRAFT_41511</name>
</gene>
<dbReference type="GO" id="GO:0046854">
    <property type="term" value="P:phosphatidylinositol phosphate biosynthetic process"/>
    <property type="evidence" value="ECO:0007669"/>
    <property type="project" value="InterPro"/>
</dbReference>
<dbReference type="GO" id="GO:0046872">
    <property type="term" value="F:metal ion binding"/>
    <property type="evidence" value="ECO:0007669"/>
    <property type="project" value="UniProtKB-KW"/>
</dbReference>
<evidence type="ECO:0000256" key="5">
    <source>
        <dbReference type="ARBA" id="ARBA00022801"/>
    </source>
</evidence>
<feature type="binding site" evidence="7">
    <location>
        <position position="1021"/>
    </location>
    <ligand>
        <name>Mg(2+)</name>
        <dbReference type="ChEBI" id="CHEBI:18420"/>
        <label>1</label>
        <note>catalytic</note>
    </ligand>
</feature>
<dbReference type="GO" id="GO:0016158">
    <property type="term" value="F:inositol hexakisphosphate 3-phosphatase activity"/>
    <property type="evidence" value="ECO:0007669"/>
    <property type="project" value="UniProtKB-EC"/>
</dbReference>
<dbReference type="SUPFAM" id="SSF56655">
    <property type="entry name" value="Carbohydrate phosphatase"/>
    <property type="match status" value="1"/>
</dbReference>
<comment type="similarity">
    <text evidence="2">Belongs to the inositol monophosphatase superfamily.</text>
</comment>
<dbReference type="FunFam" id="3.30.540.10:FF:000004">
    <property type="entry name" value="Inositol-1-monophosphatase"/>
    <property type="match status" value="1"/>
</dbReference>
<dbReference type="InterPro" id="IPR020583">
    <property type="entry name" value="Inositol_monoP_metal-BS"/>
</dbReference>
<dbReference type="EMBL" id="MU855354">
    <property type="protein sequence ID" value="KAK3905548.1"/>
    <property type="molecule type" value="Genomic_DNA"/>
</dbReference>
<dbReference type="FunFam" id="3.40.190.80:FF:000012">
    <property type="entry name" value="Inositol-1-monophosphatase"/>
    <property type="match status" value="1"/>
</dbReference>
<dbReference type="GO" id="GO:0008934">
    <property type="term" value="F:inositol monophosphate 1-phosphatase activity"/>
    <property type="evidence" value="ECO:0007669"/>
    <property type="project" value="InterPro"/>
</dbReference>
<evidence type="ECO:0000313" key="11">
    <source>
        <dbReference type="Proteomes" id="UP001303889"/>
    </source>
</evidence>
<accession>A0AAN6MSD8</accession>
<evidence type="ECO:0000256" key="9">
    <source>
        <dbReference type="SAM" id="Phobius"/>
    </source>
</evidence>
<evidence type="ECO:0000313" key="10">
    <source>
        <dbReference type="EMBL" id="KAK3905548.1"/>
    </source>
</evidence>
<comment type="similarity">
    <text evidence="1">Belongs to the histidine acid phosphatase family.</text>
</comment>
<reference evidence="10" key="2">
    <citation type="submission" date="2023-05" db="EMBL/GenBank/DDBJ databases">
        <authorList>
            <consortium name="Lawrence Berkeley National Laboratory"/>
            <person name="Steindorff A."/>
            <person name="Hensen N."/>
            <person name="Bonometti L."/>
            <person name="Westerberg I."/>
            <person name="Brannstrom I.O."/>
            <person name="Guillou S."/>
            <person name="Cros-Aarteil S."/>
            <person name="Calhoun S."/>
            <person name="Haridas S."/>
            <person name="Kuo A."/>
            <person name="Mondo S."/>
            <person name="Pangilinan J."/>
            <person name="Riley R."/>
            <person name="Labutti K."/>
            <person name="Andreopoulos B."/>
            <person name="Lipzen A."/>
            <person name="Chen C."/>
            <person name="Yanf M."/>
            <person name="Daum C."/>
            <person name="Ng V."/>
            <person name="Clum A."/>
            <person name="Ohm R."/>
            <person name="Martin F."/>
            <person name="Silar P."/>
            <person name="Natvig D."/>
            <person name="Lalanne C."/>
            <person name="Gautier V."/>
            <person name="Ament-Velasquez S.L."/>
            <person name="Kruys A."/>
            <person name="Hutchinson M.I."/>
            <person name="Powell A.J."/>
            <person name="Barry K."/>
            <person name="Miller A.N."/>
            <person name="Grigoriev I.V."/>
            <person name="Debuchy R."/>
            <person name="Gladieux P."/>
            <person name="Thoren M.H."/>
            <person name="Johannesson H."/>
        </authorList>
    </citation>
    <scope>NUCLEOTIDE SEQUENCE</scope>
    <source>
        <strain evidence="10">CBS 103.79</strain>
    </source>
</reference>
<dbReference type="Pfam" id="PF00459">
    <property type="entry name" value="Inositol_P"/>
    <property type="match status" value="1"/>
</dbReference>
<keyword evidence="6 7" id="KW-0460">Magnesium</keyword>
<protein>
    <recommendedName>
        <fullName evidence="3">3-phytase</fullName>
        <ecNumber evidence="3">3.1.3.8</ecNumber>
    </recommendedName>
</protein>
<keyword evidence="4 7" id="KW-0479">Metal-binding</keyword>
<dbReference type="PRINTS" id="PR00377">
    <property type="entry name" value="IMPHPHTASES"/>
</dbReference>
<dbReference type="Gene3D" id="3.40.190.80">
    <property type="match status" value="1"/>
</dbReference>
<name>A0AAN6MSD8_9PEZI</name>
<dbReference type="InterPro" id="IPR000760">
    <property type="entry name" value="Inositol_monophosphatase-like"/>
</dbReference>
<dbReference type="Proteomes" id="UP001303889">
    <property type="component" value="Unassembled WGS sequence"/>
</dbReference>
<feature type="region of interest" description="Disordered" evidence="8">
    <location>
        <begin position="652"/>
        <end position="758"/>
    </location>
</feature>
<dbReference type="PROSITE" id="PS00778">
    <property type="entry name" value="HIS_ACID_PHOSPHAT_2"/>
    <property type="match status" value="1"/>
</dbReference>
<dbReference type="InterPro" id="IPR000560">
    <property type="entry name" value="His_Pase_clade-2"/>
</dbReference>
<dbReference type="PROSITE" id="PS00616">
    <property type="entry name" value="HIS_ACID_PHOSPHAT_1"/>
    <property type="match status" value="1"/>
</dbReference>
<feature type="binding site" evidence="7">
    <location>
        <position position="848"/>
    </location>
    <ligand>
        <name>Mg(2+)</name>
        <dbReference type="ChEBI" id="CHEBI:18420"/>
        <label>1</label>
        <note>catalytic</note>
    </ligand>
</feature>
<keyword evidence="9" id="KW-0472">Membrane</keyword>
<feature type="transmembrane region" description="Helical" evidence="9">
    <location>
        <begin position="61"/>
        <end position="82"/>
    </location>
</feature>
<dbReference type="PANTHER" id="PTHR20963">
    <property type="entry name" value="MULTIPLE INOSITOL POLYPHOSPHATE PHOSPHATASE-RELATED"/>
    <property type="match status" value="1"/>
</dbReference>
<dbReference type="InterPro" id="IPR033942">
    <property type="entry name" value="IMPase"/>
</dbReference>
<feature type="compositionally biased region" description="Low complexity" evidence="8">
    <location>
        <begin position="655"/>
        <end position="669"/>
    </location>
</feature>
<dbReference type="CDD" id="cd01639">
    <property type="entry name" value="IMPase"/>
    <property type="match status" value="1"/>
</dbReference>
<keyword evidence="9" id="KW-0812">Transmembrane</keyword>
<dbReference type="PROSITE" id="PS00630">
    <property type="entry name" value="IMP_2"/>
    <property type="match status" value="1"/>
</dbReference>
<evidence type="ECO:0000256" key="6">
    <source>
        <dbReference type="ARBA" id="ARBA00022842"/>
    </source>
</evidence>
<keyword evidence="11" id="KW-1185">Reference proteome</keyword>
<evidence type="ECO:0000256" key="7">
    <source>
        <dbReference type="PIRSR" id="PIRSR600760-2"/>
    </source>
</evidence>